<protein>
    <submittedName>
        <fullName evidence="1">Uncharacterized protein</fullName>
    </submittedName>
</protein>
<proteinExistence type="predicted"/>
<dbReference type="EMBL" id="VSSQ01077149">
    <property type="protein sequence ID" value="MPN27310.1"/>
    <property type="molecule type" value="Genomic_DNA"/>
</dbReference>
<sequence length="148" mass="16846">MNPERRIFYGLLDTPAQIDQRAIGFKPNVESLNLELCHALLNSVIGVFYTEATGFPKGLAALDNCAENVRKIKMLDPRRLTTDEAQRIQCSFRPLLSRKIKTTEEEYSQDDRLAFERTVADVYGYSAAFDKVLGCILEMQRVRLSVRA</sequence>
<comment type="caution">
    <text evidence="1">The sequence shown here is derived from an EMBL/GenBank/DDBJ whole genome shotgun (WGS) entry which is preliminary data.</text>
</comment>
<dbReference type="AlphaFoldDB" id="A0A645GMB6"/>
<reference evidence="1" key="1">
    <citation type="submission" date="2019-08" db="EMBL/GenBank/DDBJ databases">
        <authorList>
            <person name="Kucharzyk K."/>
            <person name="Murdoch R.W."/>
            <person name="Higgins S."/>
            <person name="Loffler F."/>
        </authorList>
    </citation>
    <scope>NUCLEOTIDE SEQUENCE</scope>
</reference>
<accession>A0A645GMB6</accession>
<evidence type="ECO:0000313" key="1">
    <source>
        <dbReference type="EMBL" id="MPN27310.1"/>
    </source>
</evidence>
<name>A0A645GMB6_9ZZZZ</name>
<gene>
    <name evidence="1" type="ORF">SDC9_174741</name>
</gene>
<organism evidence="1">
    <name type="scientific">bioreactor metagenome</name>
    <dbReference type="NCBI Taxonomy" id="1076179"/>
    <lineage>
        <taxon>unclassified sequences</taxon>
        <taxon>metagenomes</taxon>
        <taxon>ecological metagenomes</taxon>
    </lineage>
</organism>